<feature type="transmembrane region" description="Helical" evidence="1">
    <location>
        <begin position="219"/>
        <end position="236"/>
    </location>
</feature>
<protein>
    <recommendedName>
        <fullName evidence="4">DUF4239 domain-containing protein</fullName>
    </recommendedName>
</protein>
<feature type="transmembrane region" description="Helical" evidence="1">
    <location>
        <begin position="45"/>
        <end position="68"/>
    </location>
</feature>
<dbReference type="Pfam" id="PF14023">
    <property type="entry name" value="Bestrophin-like"/>
    <property type="match status" value="1"/>
</dbReference>
<accession>A0A1H8BFG1</accession>
<reference evidence="2 3" key="1">
    <citation type="submission" date="2016-10" db="EMBL/GenBank/DDBJ databases">
        <authorList>
            <person name="de Groot N.N."/>
        </authorList>
    </citation>
    <scope>NUCLEOTIDE SEQUENCE [LARGE SCALE GENOMIC DNA]</scope>
    <source>
        <strain evidence="2 3">CGMCC 1.10836</strain>
    </source>
</reference>
<evidence type="ECO:0000256" key="1">
    <source>
        <dbReference type="SAM" id="Phobius"/>
    </source>
</evidence>
<organism evidence="2 3">
    <name type="scientific">Pseudorhodobacter antarcticus</name>
    <dbReference type="NCBI Taxonomy" id="1077947"/>
    <lineage>
        <taxon>Bacteria</taxon>
        <taxon>Pseudomonadati</taxon>
        <taxon>Pseudomonadota</taxon>
        <taxon>Alphaproteobacteria</taxon>
        <taxon>Rhodobacterales</taxon>
        <taxon>Paracoccaceae</taxon>
        <taxon>Pseudorhodobacter</taxon>
    </lineage>
</organism>
<evidence type="ECO:0008006" key="4">
    <source>
        <dbReference type="Google" id="ProtNLM"/>
    </source>
</evidence>
<evidence type="ECO:0000313" key="3">
    <source>
        <dbReference type="Proteomes" id="UP000183002"/>
    </source>
</evidence>
<feature type="transmembrane region" description="Helical" evidence="1">
    <location>
        <begin position="12"/>
        <end position="33"/>
    </location>
</feature>
<name>A0A1H8BFG1_9RHOB</name>
<dbReference type="EMBL" id="FOCO01000003">
    <property type="protein sequence ID" value="SEM81671.1"/>
    <property type="molecule type" value="Genomic_DNA"/>
</dbReference>
<dbReference type="AlphaFoldDB" id="A0A1H8BFG1"/>
<dbReference type="InterPro" id="IPR025333">
    <property type="entry name" value="DUF4239"/>
</dbReference>
<keyword evidence="1" id="KW-0812">Transmembrane</keyword>
<dbReference type="OrthoDB" id="272864at2"/>
<dbReference type="STRING" id="1077947.SAMN05216227_10036"/>
<gene>
    <name evidence="2" type="ORF">SAMN05216227_10036</name>
</gene>
<dbReference type="Proteomes" id="UP000183002">
    <property type="component" value="Unassembled WGS sequence"/>
</dbReference>
<proteinExistence type="predicted"/>
<evidence type="ECO:0000313" key="2">
    <source>
        <dbReference type="EMBL" id="SEM81671.1"/>
    </source>
</evidence>
<keyword evidence="1" id="KW-1133">Transmembrane helix</keyword>
<sequence length="262" mass="28065">MGQSELIYDIPSYVIAVSVFCLMVLAGMVARGWGKRVQLNTDAEAVAQASAVQGSLLGLLALLLGFTFSLSLSRFDERSVAVVHEANTMGTAYLRSDLISEKRRDAAKGLLRQYGDARLAAVEISAADHVARAQMVQRAAVVFDVLWQIAADEAREFPTPVSMGFAASLNDMIDALSTRNSAIDRHVPELVLFLLFGTFVVLGAVIGFSSAISGVRPGVPVYAMTLLIAVLVFLIIDLDRPRRGLIAVDQSPLAAAVGAMQR</sequence>
<keyword evidence="1" id="KW-0472">Membrane</keyword>
<keyword evidence="3" id="KW-1185">Reference proteome</keyword>
<dbReference type="RefSeq" id="WP_050520286.1">
    <property type="nucleotide sequence ID" value="NZ_FOCO01000003.1"/>
</dbReference>
<feature type="transmembrane region" description="Helical" evidence="1">
    <location>
        <begin position="190"/>
        <end position="213"/>
    </location>
</feature>